<dbReference type="EMBL" id="AONH01000013">
    <property type="protein sequence ID" value="KGM87777.1"/>
    <property type="molecule type" value="Genomic_DNA"/>
</dbReference>
<name>A0A0A0HIY2_9RHOB</name>
<dbReference type="Proteomes" id="UP000030021">
    <property type="component" value="Unassembled WGS sequence"/>
</dbReference>
<dbReference type="AlphaFoldDB" id="A0A0A0HIY2"/>
<protein>
    <submittedName>
        <fullName evidence="1">Uncharacterized protein</fullName>
    </submittedName>
</protein>
<organism evidence="1 2">
    <name type="scientific">Roseovarius mucosus DSM 17069</name>
    <dbReference type="NCBI Taxonomy" id="1288298"/>
    <lineage>
        <taxon>Bacteria</taxon>
        <taxon>Pseudomonadati</taxon>
        <taxon>Pseudomonadota</taxon>
        <taxon>Alphaproteobacteria</taxon>
        <taxon>Rhodobacterales</taxon>
        <taxon>Roseobacteraceae</taxon>
        <taxon>Roseovarius</taxon>
    </lineage>
</organism>
<evidence type="ECO:0000313" key="1">
    <source>
        <dbReference type="EMBL" id="KGM87777.1"/>
    </source>
</evidence>
<dbReference type="OrthoDB" id="7745749at2"/>
<reference evidence="1 2" key="1">
    <citation type="submission" date="2013-01" db="EMBL/GenBank/DDBJ databases">
        <authorList>
            <person name="Fiebig A."/>
            <person name="Goeker M."/>
            <person name="Klenk H.-P.P."/>
        </authorList>
    </citation>
    <scope>NUCLEOTIDE SEQUENCE [LARGE SCALE GENOMIC DNA]</scope>
    <source>
        <strain evidence="1 2">DSM 17069</strain>
    </source>
</reference>
<dbReference type="PATRIC" id="fig|1288298.3.peg.2527"/>
<gene>
    <name evidence="1" type="ORF">rosmuc_02514</name>
</gene>
<dbReference type="HOGENOM" id="CLU_2181978_0_0_5"/>
<proteinExistence type="predicted"/>
<accession>A0A0A0HIY2</accession>
<dbReference type="RefSeq" id="WP_037273783.1">
    <property type="nucleotide sequence ID" value="NZ_KN293980.1"/>
</dbReference>
<sequence length="109" mass="11537">MTRVVQQMTYSLLGDQIRSLTKALIEAAETGDQAAVSRADHALRCAVIALVGGASLSEDGAQDRIAILAEALDAVRRTADMLSAKAAQRAGRGRANLVYLNCDRKAGPR</sequence>
<dbReference type="eggNOG" id="ENOG50312CR">
    <property type="taxonomic scope" value="Bacteria"/>
</dbReference>
<evidence type="ECO:0000313" key="2">
    <source>
        <dbReference type="Proteomes" id="UP000030021"/>
    </source>
</evidence>
<dbReference type="STRING" id="215743.ROSMUCSMR3_03199"/>
<comment type="caution">
    <text evidence="1">The sequence shown here is derived from an EMBL/GenBank/DDBJ whole genome shotgun (WGS) entry which is preliminary data.</text>
</comment>